<feature type="non-terminal residue" evidence="6">
    <location>
        <position position="1"/>
    </location>
</feature>
<keyword evidence="3" id="KW-0378">Hydrolase</keyword>
<dbReference type="SUPFAM" id="SSF100950">
    <property type="entry name" value="NagB/RpiA/CoA transferase-like"/>
    <property type="match status" value="1"/>
</dbReference>
<dbReference type="Pfam" id="PF01182">
    <property type="entry name" value="Glucosamine_iso"/>
    <property type="match status" value="1"/>
</dbReference>
<evidence type="ECO:0000256" key="1">
    <source>
        <dbReference type="ARBA" id="ARBA00000644"/>
    </source>
</evidence>
<dbReference type="GO" id="GO:0006046">
    <property type="term" value="P:N-acetylglucosamine catabolic process"/>
    <property type="evidence" value="ECO:0007669"/>
    <property type="project" value="TreeGrafter"/>
</dbReference>
<dbReference type="InterPro" id="IPR006148">
    <property type="entry name" value="Glc/Gal-6P_isomerase"/>
</dbReference>
<dbReference type="GO" id="GO:0019262">
    <property type="term" value="P:N-acetylneuraminate catabolic process"/>
    <property type="evidence" value="ECO:0007669"/>
    <property type="project" value="TreeGrafter"/>
</dbReference>
<feature type="domain" description="Glucosamine/galactosamine-6-phosphate isomerase" evidence="5">
    <location>
        <begin position="14"/>
        <end position="226"/>
    </location>
</feature>
<dbReference type="PROSITE" id="PS01161">
    <property type="entry name" value="GLC_GALNAC_ISOMERASE"/>
    <property type="match status" value="1"/>
</dbReference>
<dbReference type="PANTHER" id="PTHR11280:SF5">
    <property type="entry name" value="GLUCOSAMINE-6-PHOSPHATE ISOMERASE"/>
    <property type="match status" value="1"/>
</dbReference>
<dbReference type="GO" id="GO:0042802">
    <property type="term" value="F:identical protein binding"/>
    <property type="evidence" value="ECO:0007669"/>
    <property type="project" value="TreeGrafter"/>
</dbReference>
<dbReference type="NCBIfam" id="NF001684">
    <property type="entry name" value="PRK00443.1-4"/>
    <property type="match status" value="1"/>
</dbReference>
<keyword evidence="4" id="KW-0119">Carbohydrate metabolism</keyword>
<accession>A0A382BP80</accession>
<evidence type="ECO:0000256" key="3">
    <source>
        <dbReference type="ARBA" id="ARBA00022801"/>
    </source>
</evidence>
<dbReference type="Gene3D" id="3.40.50.1360">
    <property type="match status" value="1"/>
</dbReference>
<dbReference type="InterPro" id="IPR004547">
    <property type="entry name" value="Glucosamine6P_isomerase"/>
</dbReference>
<gene>
    <name evidence="6" type="ORF">METZ01_LOCUS168502</name>
</gene>
<dbReference type="GO" id="GO:0005737">
    <property type="term" value="C:cytoplasm"/>
    <property type="evidence" value="ECO:0007669"/>
    <property type="project" value="TreeGrafter"/>
</dbReference>
<dbReference type="HAMAP" id="MF_01241">
    <property type="entry name" value="GlcN6P_deamin"/>
    <property type="match status" value="1"/>
</dbReference>
<dbReference type="InterPro" id="IPR037171">
    <property type="entry name" value="NagB/RpiA_transferase-like"/>
</dbReference>
<dbReference type="FunFam" id="3.40.50.1360:FF:000003">
    <property type="entry name" value="Glucosamine-6-phosphate deaminase"/>
    <property type="match status" value="1"/>
</dbReference>
<dbReference type="GO" id="GO:0006043">
    <property type="term" value="P:glucosamine catabolic process"/>
    <property type="evidence" value="ECO:0007669"/>
    <property type="project" value="TreeGrafter"/>
</dbReference>
<proteinExistence type="inferred from homology"/>
<sequence length="261" mass="29489">KMEILIRDTPEAGAKVGANVVRKIIQTKDKPVLGLATGGTPLRMYKELIRMNQSGELSFRNCTTFNLDEYGGLSPENKHSYHYYMMSNFFEHTDIDKMKVHLPDGCAEDLRESCRKYENLIDDAGGVDLQVLGIGANGHIGFNEPTGSFASRTWVKILSKQTIQDNSIYFDKLEEVPRHVVTMGIATIMESRHCLLMANGAKKADAIRKMIEGPVSASCPASILQMHPRVTIVLDEEASYLLTFKDHYKWVEKNKLDWQLY</sequence>
<name>A0A382BP80_9ZZZZ</name>
<reference evidence="6" key="1">
    <citation type="submission" date="2018-05" db="EMBL/GenBank/DDBJ databases">
        <authorList>
            <person name="Lanie J.A."/>
            <person name="Ng W.-L."/>
            <person name="Kazmierczak K.M."/>
            <person name="Andrzejewski T.M."/>
            <person name="Davidsen T.M."/>
            <person name="Wayne K.J."/>
            <person name="Tettelin H."/>
            <person name="Glass J.I."/>
            <person name="Rusch D."/>
            <person name="Podicherti R."/>
            <person name="Tsui H.-C.T."/>
            <person name="Winkler M.E."/>
        </authorList>
    </citation>
    <scope>NUCLEOTIDE SEQUENCE</scope>
</reference>
<dbReference type="GO" id="GO:0005975">
    <property type="term" value="P:carbohydrate metabolic process"/>
    <property type="evidence" value="ECO:0007669"/>
    <property type="project" value="InterPro"/>
</dbReference>
<dbReference type="GO" id="GO:0004342">
    <property type="term" value="F:glucosamine-6-phosphate deaminase activity"/>
    <property type="evidence" value="ECO:0007669"/>
    <property type="project" value="UniProtKB-EC"/>
</dbReference>
<organism evidence="6">
    <name type="scientific">marine metagenome</name>
    <dbReference type="NCBI Taxonomy" id="408172"/>
    <lineage>
        <taxon>unclassified sequences</taxon>
        <taxon>metagenomes</taxon>
        <taxon>ecological metagenomes</taxon>
    </lineage>
</organism>
<dbReference type="InterPro" id="IPR018321">
    <property type="entry name" value="Glucosamine6P_isomerase_CS"/>
</dbReference>
<comment type="catalytic activity">
    <reaction evidence="1">
        <text>alpha-D-glucosamine 6-phosphate + H2O = beta-D-fructose 6-phosphate + NH4(+)</text>
        <dbReference type="Rhea" id="RHEA:12172"/>
        <dbReference type="ChEBI" id="CHEBI:15377"/>
        <dbReference type="ChEBI" id="CHEBI:28938"/>
        <dbReference type="ChEBI" id="CHEBI:57634"/>
        <dbReference type="ChEBI" id="CHEBI:75989"/>
        <dbReference type="EC" id="3.5.99.6"/>
    </reaction>
</comment>
<dbReference type="CDD" id="cd01399">
    <property type="entry name" value="GlcN6P_deaminase"/>
    <property type="match status" value="1"/>
</dbReference>
<dbReference type="EC" id="3.5.99.6" evidence="2"/>
<protein>
    <recommendedName>
        <fullName evidence="2">glucosamine-6-phosphate deaminase</fullName>
        <ecNumber evidence="2">3.5.99.6</ecNumber>
    </recommendedName>
</protein>
<dbReference type="EMBL" id="UINC01030749">
    <property type="protein sequence ID" value="SVB15648.1"/>
    <property type="molecule type" value="Genomic_DNA"/>
</dbReference>
<evidence type="ECO:0000259" key="5">
    <source>
        <dbReference type="Pfam" id="PF01182"/>
    </source>
</evidence>
<evidence type="ECO:0000313" key="6">
    <source>
        <dbReference type="EMBL" id="SVB15648.1"/>
    </source>
</evidence>
<evidence type="ECO:0000256" key="2">
    <source>
        <dbReference type="ARBA" id="ARBA00012680"/>
    </source>
</evidence>
<evidence type="ECO:0000256" key="4">
    <source>
        <dbReference type="ARBA" id="ARBA00023277"/>
    </source>
</evidence>
<dbReference type="AlphaFoldDB" id="A0A382BP80"/>
<dbReference type="PANTHER" id="PTHR11280">
    <property type="entry name" value="GLUCOSAMINE-6-PHOSPHATE ISOMERASE"/>
    <property type="match status" value="1"/>
</dbReference>
<dbReference type="NCBIfam" id="TIGR00502">
    <property type="entry name" value="nagB"/>
    <property type="match status" value="1"/>
</dbReference>